<dbReference type="PATRIC" id="fig|1299334.3.peg.965"/>
<proteinExistence type="predicted"/>
<reference evidence="2" key="1">
    <citation type="submission" date="2014-01" db="EMBL/GenBank/DDBJ databases">
        <authorList>
            <person name="Brown-Elliot B."/>
            <person name="Wallace R."/>
            <person name="Lenaerts A."/>
            <person name="Ordway D."/>
            <person name="DeGroote M.A."/>
            <person name="Parker T."/>
            <person name="Sizemore C."/>
            <person name="Tallon L.J."/>
            <person name="Sadzewicz L.K."/>
            <person name="Sengamalay N."/>
            <person name="Fraser C.M."/>
            <person name="Hine E."/>
            <person name="Shefchek K.A."/>
            <person name="Das S.P."/>
            <person name="Tettelin H."/>
        </authorList>
    </citation>
    <scope>NUCLEOTIDE SEQUENCE [LARGE SCALE GENOMIC DNA]</scope>
    <source>
        <strain evidence="2">4042</strain>
    </source>
</reference>
<sequence>MNIGLAWMVFATLLPLGVLQLYHSVNDGYYEARSLGYITRPGNSLLEWLRLPGDVILIVGGVLPFVYIAWLALRNFRSGAVAAELPEHPLYTEVASPAAAESAAPAKE</sequence>
<keyword evidence="1" id="KW-1133">Transmembrane helix</keyword>
<dbReference type="SUPFAM" id="SSF81442">
    <property type="entry name" value="Cytochrome c oxidase subunit I-like"/>
    <property type="match status" value="1"/>
</dbReference>
<accession>X8E0H1</accession>
<dbReference type="AlphaFoldDB" id="X8E0H1"/>
<organism evidence="2">
    <name type="scientific">Mycobacterium xenopi 4042</name>
    <dbReference type="NCBI Taxonomy" id="1299334"/>
    <lineage>
        <taxon>Bacteria</taxon>
        <taxon>Bacillati</taxon>
        <taxon>Actinomycetota</taxon>
        <taxon>Actinomycetes</taxon>
        <taxon>Mycobacteriales</taxon>
        <taxon>Mycobacteriaceae</taxon>
        <taxon>Mycobacterium</taxon>
    </lineage>
</organism>
<comment type="caution">
    <text evidence="2">The sequence shown here is derived from an EMBL/GenBank/DDBJ whole genome shotgun (WGS) entry which is preliminary data.</text>
</comment>
<protein>
    <submittedName>
        <fullName evidence="2">Putative nitric oxide reductase (Subunit B) transmembrane protein</fullName>
    </submittedName>
</protein>
<name>X8E0H1_MYCXE</name>
<keyword evidence="1" id="KW-0472">Membrane</keyword>
<feature type="transmembrane region" description="Helical" evidence="1">
    <location>
        <begin position="55"/>
        <end position="73"/>
    </location>
</feature>
<evidence type="ECO:0000256" key="1">
    <source>
        <dbReference type="SAM" id="Phobius"/>
    </source>
</evidence>
<dbReference type="InterPro" id="IPR036927">
    <property type="entry name" value="Cyt_c_oxase-like_su1_sf"/>
</dbReference>
<dbReference type="EMBL" id="JAOB01000011">
    <property type="protein sequence ID" value="EUA73295.1"/>
    <property type="molecule type" value="Genomic_DNA"/>
</dbReference>
<gene>
    <name evidence="2" type="ORF">I553_9451</name>
</gene>
<evidence type="ECO:0000313" key="2">
    <source>
        <dbReference type="EMBL" id="EUA73295.1"/>
    </source>
</evidence>
<dbReference type="Gene3D" id="1.20.210.10">
    <property type="entry name" value="Cytochrome c oxidase-like, subunit I domain"/>
    <property type="match status" value="1"/>
</dbReference>
<keyword evidence="1 2" id="KW-0812">Transmembrane</keyword>